<evidence type="ECO:0000256" key="5">
    <source>
        <dbReference type="ARBA" id="ARBA00013219"/>
    </source>
</evidence>
<dbReference type="FunFam" id="3.50.50.60:FF:000036">
    <property type="entry name" value="NADPH:adrenodoxin oxidoreductase, mitochondrial"/>
    <property type="match status" value="1"/>
</dbReference>
<evidence type="ECO:0000256" key="3">
    <source>
        <dbReference type="ARBA" id="ARBA00004731"/>
    </source>
</evidence>
<proteinExistence type="inferred from homology"/>
<evidence type="ECO:0000256" key="9">
    <source>
        <dbReference type="ARBA" id="ARBA00022827"/>
    </source>
</evidence>
<dbReference type="InterPro" id="IPR021163">
    <property type="entry name" value="Ferredox_Rdtase_adrenod"/>
</dbReference>
<evidence type="ECO:0000256" key="8">
    <source>
        <dbReference type="ARBA" id="ARBA00022630"/>
    </source>
</evidence>
<keyword evidence="9 16" id="KW-0274">FAD</keyword>
<dbReference type="PANTHER" id="PTHR48467">
    <property type="entry name" value="GLUTAMATE SYNTHASE 1 [NADH], CHLOROPLASTIC-LIKE"/>
    <property type="match status" value="1"/>
</dbReference>
<feature type="binding site" evidence="18">
    <location>
        <position position="371"/>
    </location>
    <ligand>
        <name>NADP(+)</name>
        <dbReference type="ChEBI" id="CHEBI:58349"/>
    </ligand>
</feature>
<dbReference type="InterPro" id="IPR055275">
    <property type="entry name" value="Ferredox_Rdtase"/>
</dbReference>
<organism evidence="19">
    <name type="scientific">Cuerna arida</name>
    <dbReference type="NCBI Taxonomy" id="1464854"/>
    <lineage>
        <taxon>Eukaryota</taxon>
        <taxon>Metazoa</taxon>
        <taxon>Ecdysozoa</taxon>
        <taxon>Arthropoda</taxon>
        <taxon>Hexapoda</taxon>
        <taxon>Insecta</taxon>
        <taxon>Pterygota</taxon>
        <taxon>Neoptera</taxon>
        <taxon>Paraneoptera</taxon>
        <taxon>Hemiptera</taxon>
        <taxon>Auchenorrhyncha</taxon>
        <taxon>Membracoidea</taxon>
        <taxon>Cicadellidae</taxon>
        <taxon>Cicadellinae</taxon>
        <taxon>Proconiini</taxon>
        <taxon>Cuerna</taxon>
    </lineage>
</organism>
<dbReference type="AlphaFoldDB" id="A0A1B6FWF6"/>
<evidence type="ECO:0000256" key="13">
    <source>
        <dbReference type="ARBA" id="ARBA00023002"/>
    </source>
</evidence>
<gene>
    <name evidence="19" type="ORF">g.10810</name>
</gene>
<comment type="pathway">
    <text evidence="3">Steroid metabolism; cholesterol metabolism.</text>
</comment>
<name>A0A1B6FWF6_9HEMI</name>
<evidence type="ECO:0000256" key="16">
    <source>
        <dbReference type="PIRNR" id="PIRNR000362"/>
    </source>
</evidence>
<dbReference type="GO" id="GO:0005739">
    <property type="term" value="C:mitochondrion"/>
    <property type="evidence" value="ECO:0007669"/>
    <property type="project" value="UniProtKB-SubCell"/>
</dbReference>
<dbReference type="EC" id="1.18.1.6" evidence="5 16"/>
<feature type="binding site" evidence="18">
    <location>
        <begin position="166"/>
        <end position="169"/>
    </location>
    <ligand>
        <name>NADP(+)</name>
        <dbReference type="ChEBI" id="CHEBI:58349"/>
    </ligand>
</feature>
<comment type="similarity">
    <text evidence="4 16">Belongs to the ferredoxin--NADP reductase type 1 family.</text>
</comment>
<reference evidence="19" key="1">
    <citation type="submission" date="2015-11" db="EMBL/GenBank/DDBJ databases">
        <title>De novo transcriptome assembly of four potential Pierce s Disease insect vectors from Arizona vineyards.</title>
        <authorList>
            <person name="Tassone E.E."/>
        </authorList>
    </citation>
    <scope>NUCLEOTIDE SEQUENCE</scope>
</reference>
<comment type="cofactor">
    <cofactor evidence="1 16 17">
        <name>FAD</name>
        <dbReference type="ChEBI" id="CHEBI:57692"/>
    </cofactor>
</comment>
<dbReference type="PRINTS" id="PR00419">
    <property type="entry name" value="ADXRDTASE"/>
</dbReference>
<keyword evidence="10 16" id="KW-0521">NADP</keyword>
<feature type="binding site" evidence="17">
    <location>
        <begin position="371"/>
        <end position="373"/>
    </location>
    <ligand>
        <name>FAD</name>
        <dbReference type="ChEBI" id="CHEBI:57692"/>
    </ligand>
</feature>
<dbReference type="UniPathway" id="UPA00296"/>
<evidence type="ECO:0000256" key="7">
    <source>
        <dbReference type="ARBA" id="ARBA00022448"/>
    </source>
</evidence>
<evidence type="ECO:0000256" key="2">
    <source>
        <dbReference type="ARBA" id="ARBA00004173"/>
    </source>
</evidence>
<comment type="subcellular location">
    <subcellularLocation>
        <location evidence="2 16">Mitochondrion</location>
    </subcellularLocation>
</comment>
<feature type="binding site" evidence="17">
    <location>
        <position position="364"/>
    </location>
    <ligand>
        <name>FAD</name>
        <dbReference type="ChEBI" id="CHEBI:57692"/>
    </ligand>
</feature>
<keyword evidence="12" id="KW-0249">Electron transport</keyword>
<evidence type="ECO:0000313" key="19">
    <source>
        <dbReference type="EMBL" id="JAS54451.1"/>
    </source>
</evidence>
<keyword evidence="13 16" id="KW-0560">Oxidoreductase</keyword>
<accession>A0A1B6FWF6</accession>
<keyword evidence="7" id="KW-0813">Transport</keyword>
<dbReference type="PANTHER" id="PTHR48467:SF1">
    <property type="entry name" value="GLUTAMATE SYNTHASE 1 [NADH], CHLOROPLASTIC-LIKE"/>
    <property type="match status" value="1"/>
</dbReference>
<keyword evidence="14 16" id="KW-0496">Mitochondrion</keyword>
<feature type="binding site" evidence="17">
    <location>
        <position position="30"/>
    </location>
    <ligand>
        <name>FAD</name>
        <dbReference type="ChEBI" id="CHEBI:57692"/>
    </ligand>
</feature>
<dbReference type="GO" id="GO:0008203">
    <property type="term" value="P:cholesterol metabolic process"/>
    <property type="evidence" value="ECO:0007669"/>
    <property type="project" value="UniProtKB-UniPathway"/>
</dbReference>
<dbReference type="Gene3D" id="3.40.50.720">
    <property type="entry name" value="NAD(P)-binding Rossmann-like Domain"/>
    <property type="match status" value="1"/>
</dbReference>
<protein>
    <recommendedName>
        <fullName evidence="6 16">NADPH:adrenodoxin oxidoreductase, mitochondrial</fullName>
        <ecNumber evidence="5 16">1.18.1.6</ecNumber>
    </recommendedName>
</protein>
<evidence type="ECO:0000256" key="10">
    <source>
        <dbReference type="ARBA" id="ARBA00022857"/>
    </source>
</evidence>
<feature type="binding site" evidence="17">
    <location>
        <position position="59"/>
    </location>
    <ligand>
        <name>FAD</name>
        <dbReference type="ChEBI" id="CHEBI:57692"/>
    </ligand>
</feature>
<feature type="binding site" evidence="17">
    <location>
        <position position="95"/>
    </location>
    <ligand>
        <name>FAD</name>
        <dbReference type="ChEBI" id="CHEBI:57692"/>
    </ligand>
</feature>
<evidence type="ECO:0000256" key="12">
    <source>
        <dbReference type="ARBA" id="ARBA00022982"/>
    </source>
</evidence>
<evidence type="ECO:0000256" key="4">
    <source>
        <dbReference type="ARBA" id="ARBA00008312"/>
    </source>
</evidence>
<dbReference type="EMBL" id="GECZ01015318">
    <property type="protein sequence ID" value="JAS54451.1"/>
    <property type="molecule type" value="Transcribed_RNA"/>
</dbReference>
<evidence type="ECO:0000256" key="11">
    <source>
        <dbReference type="ARBA" id="ARBA00022946"/>
    </source>
</evidence>
<dbReference type="Gene3D" id="3.50.50.60">
    <property type="entry name" value="FAD/NAD(P)-binding domain"/>
    <property type="match status" value="1"/>
</dbReference>
<dbReference type="SUPFAM" id="SSF51971">
    <property type="entry name" value="Nucleotide-binding domain"/>
    <property type="match status" value="1"/>
</dbReference>
<dbReference type="InterPro" id="IPR036188">
    <property type="entry name" value="FAD/NAD-bd_sf"/>
</dbReference>
<dbReference type="GO" id="GO:0016491">
    <property type="term" value="F:oxidoreductase activity"/>
    <property type="evidence" value="ECO:0007669"/>
    <property type="project" value="UniProtKB-KW"/>
</dbReference>
<feature type="binding site" evidence="17">
    <location>
        <position position="51"/>
    </location>
    <ligand>
        <name>FAD</name>
        <dbReference type="ChEBI" id="CHEBI:57692"/>
    </ligand>
</feature>
<evidence type="ECO:0000256" key="18">
    <source>
        <dbReference type="PIRSR" id="PIRSR000362-2"/>
    </source>
</evidence>
<keyword evidence="8 16" id="KW-0285">Flavoprotein</keyword>
<dbReference type="PIRSF" id="PIRSF000362">
    <property type="entry name" value="FNR"/>
    <property type="match status" value="1"/>
</dbReference>
<evidence type="ECO:0000256" key="1">
    <source>
        <dbReference type="ARBA" id="ARBA00001974"/>
    </source>
</evidence>
<sequence length="458" mass="49863">MMACASRMVIRCMSGKAAVPRVCVVGSGPAGFYVTQHLVKNNERVEVDIYERLPVPFGLVRYGVAPDHPEVKNVINTFTKTAQHPRVKFYGNVSLGEELTLQDLQDAYHAVVLTYGAEKDRELGVAGESLVNVVSARRFVGWYNGLPADRDLTPLLDTDTAVVFGQGNVAIDVARILLTHIDVLKKTDITEHALSTLAASRVQRVVLVGRRGPLQVAFSIKELREMTRLHGVTTEFIPGQMDGVQIYIDKLKRPRRRLTELLLQTSTASFPKQNDKSFQLAFLRSPLAFQGEQRVSGVQLAVNTLQGDDPEVQTAVATDTTETLHCGLALRSIGYKSIAVDPGIPFDSSRGVVIQKPGLYAAGWLATGPVGVILSTMSNAFSVANTINKDLNSGAVDCTDCKQGSVYILQLLSSTGVWTVDFAGWQRIDKIETERGSAVGKPREKIVDIAEMLEIGAA</sequence>
<evidence type="ECO:0000256" key="14">
    <source>
        <dbReference type="ARBA" id="ARBA00023128"/>
    </source>
</evidence>
<evidence type="ECO:0000256" key="6">
    <source>
        <dbReference type="ARBA" id="ARBA00016287"/>
    </source>
</evidence>
<feature type="binding site" evidence="18">
    <location>
        <position position="222"/>
    </location>
    <ligand>
        <name>NADP(+)</name>
        <dbReference type="ChEBI" id="CHEBI:58349"/>
    </ligand>
</feature>
<evidence type="ECO:0000256" key="17">
    <source>
        <dbReference type="PIRSR" id="PIRSR000362-1"/>
    </source>
</evidence>
<keyword evidence="11" id="KW-0809">Transit peptide</keyword>
<feature type="binding site" evidence="18">
    <location>
        <begin position="210"/>
        <end position="211"/>
    </location>
    <ligand>
        <name>NADP(+)</name>
        <dbReference type="ChEBI" id="CHEBI:58349"/>
    </ligand>
</feature>
<comment type="catalytic activity">
    <reaction evidence="15 16">
        <text>2 reduced [adrenodoxin] + NADP(+) + H(+) = 2 oxidized [adrenodoxin] + NADPH</text>
        <dbReference type="Rhea" id="RHEA:42312"/>
        <dbReference type="Rhea" id="RHEA-COMP:9998"/>
        <dbReference type="Rhea" id="RHEA-COMP:9999"/>
        <dbReference type="ChEBI" id="CHEBI:15378"/>
        <dbReference type="ChEBI" id="CHEBI:33737"/>
        <dbReference type="ChEBI" id="CHEBI:33738"/>
        <dbReference type="ChEBI" id="CHEBI:57783"/>
        <dbReference type="ChEBI" id="CHEBI:58349"/>
        <dbReference type="EC" id="1.18.1.6"/>
    </reaction>
</comment>
<evidence type="ECO:0000256" key="15">
    <source>
        <dbReference type="ARBA" id="ARBA00048933"/>
    </source>
</evidence>
<dbReference type="Pfam" id="PF13450">
    <property type="entry name" value="NAD_binding_8"/>
    <property type="match status" value="1"/>
</dbReference>